<dbReference type="SUPFAM" id="SSF55729">
    <property type="entry name" value="Acyl-CoA N-acyltransferases (Nat)"/>
    <property type="match status" value="1"/>
</dbReference>
<sequence>MDEDSSHHHFNIQQATTEHLHLAPRIAATMEESAKARGTGIGKRSPETIAHYIREGKALMAFHHDGRWAGFCYMNEFDNGAMVSNSGLIVAPEFREHGLATLLKKALFDLCREKYPEASVIGITTSPAVMKINTALGFYPTAFSEMPRDEKFWKGCELCVNHDILKRTGRKFCLCTAMRFDPKAKTVSAVNGN</sequence>
<keyword evidence="3" id="KW-1185">Reference proteome</keyword>
<dbReference type="PROSITE" id="PS51186">
    <property type="entry name" value="GNAT"/>
    <property type="match status" value="1"/>
</dbReference>
<name>A0A1M5SEY8_9BACT</name>
<dbReference type="InterPro" id="IPR000182">
    <property type="entry name" value="GNAT_dom"/>
</dbReference>
<proteinExistence type="predicted"/>
<reference evidence="2 3" key="1">
    <citation type="submission" date="2016-11" db="EMBL/GenBank/DDBJ databases">
        <authorList>
            <person name="Jaros S."/>
            <person name="Januszkiewicz K."/>
            <person name="Wedrychowicz H."/>
        </authorList>
    </citation>
    <scope>NUCLEOTIDE SEQUENCE [LARGE SCALE GENOMIC DNA]</scope>
    <source>
        <strain evidence="2 3">DSM 24574</strain>
    </source>
</reference>
<keyword evidence="2" id="KW-0808">Transferase</keyword>
<dbReference type="InterPro" id="IPR016181">
    <property type="entry name" value="Acyl_CoA_acyltransferase"/>
</dbReference>
<gene>
    <name evidence="2" type="ORF">SAMN04488109_3888</name>
</gene>
<dbReference type="OrthoDB" id="9812988at2"/>
<dbReference type="CDD" id="cd04301">
    <property type="entry name" value="NAT_SF"/>
    <property type="match status" value="1"/>
</dbReference>
<protein>
    <submittedName>
        <fullName evidence="2">Acetyltransferase (GNAT) domain-containing protein</fullName>
    </submittedName>
</protein>
<accession>A0A1M5SEY8</accession>
<dbReference type="EMBL" id="FQWQ01000002">
    <property type="protein sequence ID" value="SHH36848.1"/>
    <property type="molecule type" value="Genomic_DNA"/>
</dbReference>
<dbReference type="Pfam" id="PF00583">
    <property type="entry name" value="Acetyltransf_1"/>
    <property type="match status" value="1"/>
</dbReference>
<organism evidence="2 3">
    <name type="scientific">Chryseolinea serpens</name>
    <dbReference type="NCBI Taxonomy" id="947013"/>
    <lineage>
        <taxon>Bacteria</taxon>
        <taxon>Pseudomonadati</taxon>
        <taxon>Bacteroidota</taxon>
        <taxon>Cytophagia</taxon>
        <taxon>Cytophagales</taxon>
        <taxon>Fulvivirgaceae</taxon>
        <taxon>Chryseolinea</taxon>
    </lineage>
</organism>
<dbReference type="AlphaFoldDB" id="A0A1M5SEY8"/>
<dbReference type="GO" id="GO:0016747">
    <property type="term" value="F:acyltransferase activity, transferring groups other than amino-acyl groups"/>
    <property type="evidence" value="ECO:0007669"/>
    <property type="project" value="InterPro"/>
</dbReference>
<evidence type="ECO:0000313" key="3">
    <source>
        <dbReference type="Proteomes" id="UP000184212"/>
    </source>
</evidence>
<evidence type="ECO:0000259" key="1">
    <source>
        <dbReference type="PROSITE" id="PS51186"/>
    </source>
</evidence>
<dbReference type="Gene3D" id="3.40.630.30">
    <property type="match status" value="1"/>
</dbReference>
<dbReference type="Proteomes" id="UP000184212">
    <property type="component" value="Unassembled WGS sequence"/>
</dbReference>
<feature type="domain" description="N-acetyltransferase" evidence="1">
    <location>
        <begin position="10"/>
        <end position="159"/>
    </location>
</feature>
<evidence type="ECO:0000313" key="2">
    <source>
        <dbReference type="EMBL" id="SHH36848.1"/>
    </source>
</evidence>
<dbReference type="STRING" id="947013.SAMN04488109_3888"/>